<evidence type="ECO:0000256" key="8">
    <source>
        <dbReference type="ARBA" id="ARBA00048679"/>
    </source>
</evidence>
<dbReference type="GO" id="GO:0050684">
    <property type="term" value="P:regulation of mRNA processing"/>
    <property type="evidence" value="ECO:0007669"/>
    <property type="project" value="TreeGrafter"/>
</dbReference>
<dbReference type="Proteomes" id="UP000242791">
    <property type="component" value="Unassembled WGS sequence"/>
</dbReference>
<comment type="catalytic activity">
    <reaction evidence="7">
        <text>L-threonyl-[protein] + ATP = O-phospho-L-threonyl-[protein] + ADP + H(+)</text>
        <dbReference type="Rhea" id="RHEA:46608"/>
        <dbReference type="Rhea" id="RHEA-COMP:11060"/>
        <dbReference type="Rhea" id="RHEA-COMP:11605"/>
        <dbReference type="ChEBI" id="CHEBI:15378"/>
        <dbReference type="ChEBI" id="CHEBI:30013"/>
        <dbReference type="ChEBI" id="CHEBI:30616"/>
        <dbReference type="ChEBI" id="CHEBI:61977"/>
        <dbReference type="ChEBI" id="CHEBI:456216"/>
        <dbReference type="EC" id="2.7.11.1"/>
    </reaction>
</comment>
<reference evidence="11 12" key="1">
    <citation type="submission" date="2015-08" db="EMBL/GenBank/DDBJ databases">
        <title>Emmonsia species relationships and genome sequence.</title>
        <authorList>
            <person name="Cuomo C.A."/>
            <person name="Schwartz I.S."/>
            <person name="Kenyon C."/>
            <person name="De Hoog G.S."/>
            <person name="Govender N.P."/>
            <person name="Botha A."/>
            <person name="Moreno L."/>
            <person name="De Vries M."/>
            <person name="Munoz J.F."/>
            <person name="Stielow J.B."/>
        </authorList>
    </citation>
    <scope>NUCLEOTIDE SEQUENCE [LARGE SCALE GENOMIC DNA]</scope>
    <source>
        <strain evidence="11 12">EI222</strain>
    </source>
</reference>
<comment type="catalytic activity">
    <reaction evidence="8">
        <text>L-seryl-[protein] + ATP = O-phospho-L-seryl-[protein] + ADP + H(+)</text>
        <dbReference type="Rhea" id="RHEA:17989"/>
        <dbReference type="Rhea" id="RHEA-COMP:9863"/>
        <dbReference type="Rhea" id="RHEA-COMP:11604"/>
        <dbReference type="ChEBI" id="CHEBI:15378"/>
        <dbReference type="ChEBI" id="CHEBI:29999"/>
        <dbReference type="ChEBI" id="CHEBI:30616"/>
        <dbReference type="ChEBI" id="CHEBI:83421"/>
        <dbReference type="ChEBI" id="CHEBI:456216"/>
        <dbReference type="EC" id="2.7.11.1"/>
    </reaction>
</comment>
<dbReference type="EMBL" id="LGTZ01000112">
    <property type="protein sequence ID" value="OJD27326.1"/>
    <property type="molecule type" value="Genomic_DNA"/>
</dbReference>
<evidence type="ECO:0000256" key="7">
    <source>
        <dbReference type="ARBA" id="ARBA00047899"/>
    </source>
</evidence>
<dbReference type="SUPFAM" id="SSF56112">
    <property type="entry name" value="Protein kinase-like (PK-like)"/>
    <property type="match status" value="1"/>
</dbReference>
<name>A0A1J9QET3_9EURO</name>
<dbReference type="OrthoDB" id="5979581at2759"/>
<dbReference type="GO" id="GO:0005634">
    <property type="term" value="C:nucleus"/>
    <property type="evidence" value="ECO:0007669"/>
    <property type="project" value="TreeGrafter"/>
</dbReference>
<evidence type="ECO:0000256" key="5">
    <source>
        <dbReference type="ARBA" id="ARBA00022777"/>
    </source>
</evidence>
<evidence type="ECO:0000256" key="1">
    <source>
        <dbReference type="ARBA" id="ARBA00012513"/>
    </source>
</evidence>
<keyword evidence="2" id="KW-0723">Serine/threonine-protein kinase</keyword>
<dbReference type="InterPro" id="IPR051334">
    <property type="entry name" value="SRPK"/>
</dbReference>
<feature type="binding site" evidence="9">
    <location>
        <position position="95"/>
    </location>
    <ligand>
        <name>ATP</name>
        <dbReference type="ChEBI" id="CHEBI:30616"/>
    </ligand>
</feature>
<dbReference type="Gene3D" id="3.30.200.20">
    <property type="entry name" value="Phosphorylase Kinase, domain 1"/>
    <property type="match status" value="1"/>
</dbReference>
<dbReference type="Pfam" id="PF00069">
    <property type="entry name" value="Pkinase"/>
    <property type="match status" value="1"/>
</dbReference>
<dbReference type="GO" id="GO:0005524">
    <property type="term" value="F:ATP binding"/>
    <property type="evidence" value="ECO:0007669"/>
    <property type="project" value="UniProtKB-UniRule"/>
</dbReference>
<dbReference type="STRING" id="1658174.A0A1J9QET3"/>
<keyword evidence="12" id="KW-1185">Reference proteome</keyword>
<feature type="domain" description="Protein kinase" evidence="10">
    <location>
        <begin position="66"/>
        <end position="422"/>
    </location>
</feature>
<gene>
    <name evidence="11" type="ORF">ACJ73_01278</name>
</gene>
<evidence type="ECO:0000259" key="10">
    <source>
        <dbReference type="PROSITE" id="PS50011"/>
    </source>
</evidence>
<protein>
    <recommendedName>
        <fullName evidence="1">non-specific serine/threonine protein kinase</fullName>
        <ecNumber evidence="1">2.7.11.1</ecNumber>
    </recommendedName>
</protein>
<dbReference type="GO" id="GO:0005737">
    <property type="term" value="C:cytoplasm"/>
    <property type="evidence" value="ECO:0007669"/>
    <property type="project" value="TreeGrafter"/>
</dbReference>
<evidence type="ECO:0000256" key="4">
    <source>
        <dbReference type="ARBA" id="ARBA00022741"/>
    </source>
</evidence>
<dbReference type="PROSITE" id="PS50011">
    <property type="entry name" value="PROTEIN_KINASE_DOM"/>
    <property type="match status" value="1"/>
</dbReference>
<dbReference type="Gene3D" id="1.10.510.10">
    <property type="entry name" value="Transferase(Phosphotransferase) domain 1"/>
    <property type="match status" value="1"/>
</dbReference>
<evidence type="ECO:0000256" key="9">
    <source>
        <dbReference type="PROSITE-ProRule" id="PRU10141"/>
    </source>
</evidence>
<dbReference type="GO" id="GO:0004674">
    <property type="term" value="F:protein serine/threonine kinase activity"/>
    <property type="evidence" value="ECO:0007669"/>
    <property type="project" value="UniProtKB-KW"/>
</dbReference>
<evidence type="ECO:0000313" key="12">
    <source>
        <dbReference type="Proteomes" id="UP000242791"/>
    </source>
</evidence>
<accession>A0A1J9QET3</accession>
<dbReference type="GO" id="GO:0000245">
    <property type="term" value="P:spliceosomal complex assembly"/>
    <property type="evidence" value="ECO:0007669"/>
    <property type="project" value="TreeGrafter"/>
</dbReference>
<keyword evidence="4 9" id="KW-0547">Nucleotide-binding</keyword>
<evidence type="ECO:0000256" key="2">
    <source>
        <dbReference type="ARBA" id="ARBA00022527"/>
    </source>
</evidence>
<dbReference type="PROSITE" id="PS00107">
    <property type="entry name" value="PROTEIN_KINASE_ATP"/>
    <property type="match status" value="1"/>
</dbReference>
<dbReference type="InterPro" id="IPR000719">
    <property type="entry name" value="Prot_kinase_dom"/>
</dbReference>
<sequence length="424" mass="47968">MNLAKVLSLRFRFHIMRPLHYSGAPRSPRTLSTFVRPRLAGEEPDFYGEGGFHRVALGGIFDAGRYHILRKLGYGQYSTVWLARDSKHQRYVALKILRADCYGGPERAVLSKITDISARSKHEGRHHILPFLHQFKHIGPNGVHVCLVFEVLGHHLYFQCSKYKDGRLPVRAIKVIARQLLLGLDFLHTECEVIHTVDIHPKNILLELDDPHTAISRHLSEVPPRTDTQSGEVLPLREVMNIPPISEIKEPHIRIIDFGVAAYRHGHHSQKIQPPALRAPEVTIGAPWSTGVDIWSLGCLIVEFMQGIIPFSGQESKHGDWTADDDRLAKTIEVLGPFPPELLKKGNKSGEFFHENGELRRIANLVPTTLESIINGSAQPFLKPDDMPDEEVPVFIHFLKGMLTINPDHRRAAADLLQHEWLNL</sequence>
<proteinExistence type="predicted"/>
<keyword evidence="6 9" id="KW-0067">ATP-binding</keyword>
<dbReference type="InterPro" id="IPR011009">
    <property type="entry name" value="Kinase-like_dom_sf"/>
</dbReference>
<dbReference type="PANTHER" id="PTHR47634:SF9">
    <property type="entry name" value="PROTEIN KINASE DOMAIN-CONTAINING PROTEIN-RELATED"/>
    <property type="match status" value="1"/>
</dbReference>
<dbReference type="FunFam" id="1.10.510.10:FF:000275">
    <property type="entry name" value="SRSF protein kinase 2 isoform X3"/>
    <property type="match status" value="1"/>
</dbReference>
<comment type="caution">
    <text evidence="11">The sequence shown here is derived from an EMBL/GenBank/DDBJ whole genome shotgun (WGS) entry which is preliminary data.</text>
</comment>
<dbReference type="SMART" id="SM00220">
    <property type="entry name" value="S_TKc"/>
    <property type="match status" value="1"/>
</dbReference>
<evidence type="ECO:0000256" key="6">
    <source>
        <dbReference type="ARBA" id="ARBA00022840"/>
    </source>
</evidence>
<dbReference type="InterPro" id="IPR017441">
    <property type="entry name" value="Protein_kinase_ATP_BS"/>
</dbReference>
<dbReference type="PANTHER" id="PTHR47634">
    <property type="entry name" value="PROTEIN KINASE DOMAIN-CONTAINING PROTEIN-RELATED"/>
    <property type="match status" value="1"/>
</dbReference>
<dbReference type="AlphaFoldDB" id="A0A1J9QET3"/>
<evidence type="ECO:0000256" key="3">
    <source>
        <dbReference type="ARBA" id="ARBA00022679"/>
    </source>
</evidence>
<dbReference type="EC" id="2.7.11.1" evidence="1"/>
<evidence type="ECO:0000313" key="11">
    <source>
        <dbReference type="EMBL" id="OJD27326.1"/>
    </source>
</evidence>
<keyword evidence="3" id="KW-0808">Transferase</keyword>
<keyword evidence="5 11" id="KW-0418">Kinase</keyword>
<dbReference type="VEuPathDB" id="FungiDB:ACJ73_01278"/>
<organism evidence="11 12">
    <name type="scientific">Blastomyces percursus</name>
    <dbReference type="NCBI Taxonomy" id="1658174"/>
    <lineage>
        <taxon>Eukaryota</taxon>
        <taxon>Fungi</taxon>
        <taxon>Dikarya</taxon>
        <taxon>Ascomycota</taxon>
        <taxon>Pezizomycotina</taxon>
        <taxon>Eurotiomycetes</taxon>
        <taxon>Eurotiomycetidae</taxon>
        <taxon>Onygenales</taxon>
        <taxon>Ajellomycetaceae</taxon>
        <taxon>Blastomyces</taxon>
    </lineage>
</organism>